<dbReference type="EMBL" id="MT145147">
    <property type="protein sequence ID" value="QJI04094.1"/>
    <property type="molecule type" value="Genomic_DNA"/>
</dbReference>
<dbReference type="AlphaFoldDB" id="A0A6M3Y534"/>
<gene>
    <name evidence="1" type="ORF">MM415A04108_0003</name>
    <name evidence="2" type="ORF">TM448B06051_0010</name>
</gene>
<dbReference type="EMBL" id="MT141752">
    <property type="protein sequence ID" value="QJA69965.1"/>
    <property type="molecule type" value="Genomic_DNA"/>
</dbReference>
<accession>A0A6M3Y534</accession>
<name>A0A6M3Y534_9ZZZZ</name>
<evidence type="ECO:0000313" key="1">
    <source>
        <dbReference type="EMBL" id="QJA69965.1"/>
    </source>
</evidence>
<proteinExistence type="predicted"/>
<organism evidence="2">
    <name type="scientific">viral metagenome</name>
    <dbReference type="NCBI Taxonomy" id="1070528"/>
    <lineage>
        <taxon>unclassified sequences</taxon>
        <taxon>metagenomes</taxon>
        <taxon>organismal metagenomes</taxon>
    </lineage>
</organism>
<protein>
    <submittedName>
        <fullName evidence="2">Uncharacterized protein</fullName>
    </submittedName>
</protein>
<reference evidence="2" key="1">
    <citation type="submission" date="2020-03" db="EMBL/GenBank/DDBJ databases">
        <title>The deep terrestrial virosphere.</title>
        <authorList>
            <person name="Holmfeldt K."/>
            <person name="Nilsson E."/>
            <person name="Simone D."/>
            <person name="Lopez-Fernandez M."/>
            <person name="Wu X."/>
            <person name="de Brujin I."/>
            <person name="Lundin D."/>
            <person name="Andersson A."/>
            <person name="Bertilsson S."/>
            <person name="Dopson M."/>
        </authorList>
    </citation>
    <scope>NUCLEOTIDE SEQUENCE</scope>
    <source>
        <strain evidence="1">MM415A04108</strain>
        <strain evidence="2">TM448B06051</strain>
    </source>
</reference>
<sequence length="115" mass="13311">MKVTFDKSSMTVEKEHGDKNFYNTDWASGESTFLHCLKKVLNNCGFDLIKKRMWKDGHLVDTDQLYLRTRNPSGDSAKDIMLYNAHWQINGLDKDWNQSGKCTLALVQNCFSKED</sequence>
<evidence type="ECO:0000313" key="2">
    <source>
        <dbReference type="EMBL" id="QJI04094.1"/>
    </source>
</evidence>